<dbReference type="PANTHER" id="PTHR43581">
    <property type="entry name" value="ATP/GTP PHOSPHATASE"/>
    <property type="match status" value="1"/>
</dbReference>
<name>A9HQK5_GLUDA</name>
<proteinExistence type="predicted"/>
<evidence type="ECO:0000259" key="1">
    <source>
        <dbReference type="Pfam" id="PF13304"/>
    </source>
</evidence>
<dbReference type="AlphaFoldDB" id="A9HQK5"/>
<dbReference type="GO" id="GO:0016887">
    <property type="term" value="F:ATP hydrolysis activity"/>
    <property type="evidence" value="ECO:0007669"/>
    <property type="project" value="InterPro"/>
</dbReference>
<dbReference type="Pfam" id="PF13304">
    <property type="entry name" value="AAA_21"/>
    <property type="match status" value="1"/>
</dbReference>
<dbReference type="GO" id="GO:0005524">
    <property type="term" value="F:ATP binding"/>
    <property type="evidence" value="ECO:0007669"/>
    <property type="project" value="InterPro"/>
</dbReference>
<reference evidence="2 3" key="1">
    <citation type="journal article" date="2009" name="BMC Genomics">
        <title>Complete genome sequence of the sugarcane nitrogen-fixing endophyte Gluconacetobacter diazotrophicus Pal5.</title>
        <authorList>
            <person name="Bertalan M."/>
            <person name="Albano R."/>
            <person name="Padua V."/>
            <person name="Rouws L."/>
            <person name="Rojas C."/>
            <person name="Hemerly A."/>
            <person name="Teixeira K."/>
            <person name="Schwab S."/>
            <person name="Araujo J."/>
            <person name="Oliveira A."/>
            <person name="Franca L."/>
            <person name="Magalhaes V."/>
            <person name="Alqueres S."/>
            <person name="Cardoso A."/>
            <person name="Almeida W."/>
            <person name="Loureiro M.M."/>
            <person name="Nogueira E."/>
            <person name="Cidade D."/>
            <person name="Oliveira D."/>
            <person name="Simao T."/>
            <person name="Macedo J."/>
            <person name="Valadao A."/>
            <person name="Dreschsel M."/>
            <person name="Freitas F."/>
            <person name="Vidal M."/>
            <person name="Guedes H."/>
            <person name="Rodrigues E."/>
            <person name="Meneses C."/>
            <person name="Brioso P."/>
            <person name="Pozzer L."/>
            <person name="Figueiredo D."/>
            <person name="Montano H."/>
            <person name="Junior J."/>
            <person name="Filho G."/>
            <person name="Flores V."/>
            <person name="Ferreira B."/>
            <person name="Branco A."/>
            <person name="Gonzalez P."/>
            <person name="Guillobel H."/>
            <person name="Lemos M."/>
            <person name="Seibel L."/>
            <person name="Macedo J."/>
            <person name="Alves-Ferreira M."/>
            <person name="Sachetto-Martins G."/>
            <person name="Coelho A."/>
            <person name="Santos E."/>
            <person name="Amaral G."/>
            <person name="Neves A."/>
            <person name="Pacheco A.B."/>
            <person name="Carvalho D."/>
            <person name="Lery L."/>
            <person name="Bisch P."/>
            <person name="Rossle S.C."/>
            <person name="Urmenyi T."/>
            <person name="Kruger W.V."/>
            <person name="Martins O."/>
            <person name="Baldani J.I."/>
            <person name="Ferreira P.C."/>
        </authorList>
    </citation>
    <scope>NUCLEOTIDE SEQUENCE [LARGE SCALE GENOMIC DNA]</scope>
    <source>
        <strain evidence="3">ATCC 49037 / DSM 5601 / CCUG 37298 / CIP 103539 / LMG 7603 / PAl5</strain>
    </source>
</reference>
<keyword evidence="3" id="KW-1185">Reference proteome</keyword>
<feature type="domain" description="ATPase AAA-type core" evidence="1">
    <location>
        <begin position="172"/>
        <end position="227"/>
    </location>
</feature>
<dbReference type="InterPro" id="IPR027417">
    <property type="entry name" value="P-loop_NTPase"/>
</dbReference>
<dbReference type="KEGG" id="gdi:GDI2814"/>
<sequence>MSDFYTELGDFLSRDAAYISCEFAHNGDKGTIKLFRSFSEYKYTIENNTLFDETWGSNTPDGIILYIDSNRFIQNDSVEFSSISLDNMDDKNVLEDIVRCPEKLFSTIYKKIISDYLYGRLLPAKPDRLTYFHVAQKFFEKLIPHVSIRNFSGKHVEREFVLLGKNGSDPKSKQYDIRNFSSGEKSLFSILNLLFLTNKISTIIIDEPENNFHLTLLMDFMRLLKDFCDGSVCDKISELNTAQSGKVINNNWINSLYSEMNLHNVIIATHSKELIYKVFAYGKNFLVSDDVVEIEEKNAEIELRKLGLSQVDKRILFVEGRTDRIFLENALSNYDITVKDLSGGESVISTWKKIQKIKNDIKNVDFVFLVDSDNRKRQILSEASSIDPEFSNLTLVVLDRHEVESYLLDIDNIYISIYKITNELGLSRISKIKVKTYIIESYKKTRSTSILKDTLNNTREYVNYEMSNLLWGNRKFREKIKSMNSMSKDDILGYLGNDFLENIATEILDIVNTTRDDYDENLTFDEFVSKCDGKSVFNTFCSKISAEIGVKKDIIYGKILSHALSSDTSLLKYQLDSIIERFPDFQTNGYNTSVDYSNDEE</sequence>
<evidence type="ECO:0000313" key="3">
    <source>
        <dbReference type="Proteomes" id="UP000001176"/>
    </source>
</evidence>
<dbReference type="Gene3D" id="3.40.50.300">
    <property type="entry name" value="P-loop containing nucleotide triphosphate hydrolases"/>
    <property type="match status" value="1"/>
</dbReference>
<dbReference type="Proteomes" id="UP000001176">
    <property type="component" value="Chromosome"/>
</dbReference>
<organism evidence="2 3">
    <name type="scientific">Gluconacetobacter diazotrophicus (strain ATCC 49037 / DSM 5601 / CCUG 37298 / CIP 103539 / LMG 7603 / PAl5)</name>
    <dbReference type="NCBI Taxonomy" id="272568"/>
    <lineage>
        <taxon>Bacteria</taxon>
        <taxon>Pseudomonadati</taxon>
        <taxon>Pseudomonadota</taxon>
        <taxon>Alphaproteobacteria</taxon>
        <taxon>Acetobacterales</taxon>
        <taxon>Acetobacteraceae</taxon>
        <taxon>Gluconacetobacter</taxon>
    </lineage>
</organism>
<dbReference type="InterPro" id="IPR003959">
    <property type="entry name" value="ATPase_AAA_core"/>
</dbReference>
<dbReference type="EMBL" id="AM889285">
    <property type="protein sequence ID" value="CAP56757.1"/>
    <property type="molecule type" value="Genomic_DNA"/>
</dbReference>
<dbReference type="SUPFAM" id="SSF52540">
    <property type="entry name" value="P-loop containing nucleoside triphosphate hydrolases"/>
    <property type="match status" value="1"/>
</dbReference>
<dbReference type="InterPro" id="IPR051396">
    <property type="entry name" value="Bact_Antivir_Def_Nuclease"/>
</dbReference>
<accession>A9HQK5</accession>
<evidence type="ECO:0000313" key="2">
    <source>
        <dbReference type="EMBL" id="CAP56757.1"/>
    </source>
</evidence>
<gene>
    <name evidence="2" type="ordered locus">GDI2814</name>
</gene>
<dbReference type="PANTHER" id="PTHR43581:SF4">
    <property type="entry name" value="ATP_GTP PHOSPHATASE"/>
    <property type="match status" value="1"/>
</dbReference>
<protein>
    <recommendedName>
        <fullName evidence="1">ATPase AAA-type core domain-containing protein</fullName>
    </recommendedName>
</protein>